<proteinExistence type="predicted"/>
<name>A0A4S5BNF7_9BURK</name>
<keyword evidence="3 5" id="KW-0238">DNA-binding</keyword>
<dbReference type="AlphaFoldDB" id="A0A4S5BNF7"/>
<dbReference type="RefSeq" id="WP_136406839.1">
    <property type="nucleotide sequence ID" value="NZ_SSWX01000014.1"/>
</dbReference>
<gene>
    <name evidence="8" type="ORF">E8K88_11630</name>
</gene>
<feature type="compositionally biased region" description="Low complexity" evidence="6">
    <location>
        <begin position="1"/>
        <end position="15"/>
    </location>
</feature>
<dbReference type="PANTHER" id="PTHR30055:SF175">
    <property type="entry name" value="HTH-TYPE TRANSCRIPTIONAL REPRESSOR KSTR2"/>
    <property type="match status" value="1"/>
</dbReference>
<evidence type="ECO:0000256" key="4">
    <source>
        <dbReference type="ARBA" id="ARBA00023163"/>
    </source>
</evidence>
<keyword evidence="2" id="KW-0805">Transcription regulation</keyword>
<dbReference type="InterPro" id="IPR050109">
    <property type="entry name" value="HTH-type_TetR-like_transc_reg"/>
</dbReference>
<dbReference type="InterPro" id="IPR036271">
    <property type="entry name" value="Tet_transcr_reg_TetR-rel_C_sf"/>
</dbReference>
<dbReference type="PRINTS" id="PR00455">
    <property type="entry name" value="HTHTETR"/>
</dbReference>
<evidence type="ECO:0000256" key="2">
    <source>
        <dbReference type="ARBA" id="ARBA00023015"/>
    </source>
</evidence>
<reference evidence="8 9" key="1">
    <citation type="submission" date="2019-04" db="EMBL/GenBank/DDBJ databases">
        <title>Lampropedia sp YIM MLB12 draf genome.</title>
        <authorList>
            <person name="Wang Y.-X."/>
        </authorList>
    </citation>
    <scope>NUCLEOTIDE SEQUENCE [LARGE SCALE GENOMIC DNA]</scope>
    <source>
        <strain evidence="8 9">YIM MLB12</strain>
    </source>
</reference>
<feature type="region of interest" description="Disordered" evidence="6">
    <location>
        <begin position="1"/>
        <end position="41"/>
    </location>
</feature>
<dbReference type="SUPFAM" id="SSF46689">
    <property type="entry name" value="Homeodomain-like"/>
    <property type="match status" value="1"/>
</dbReference>
<dbReference type="InterPro" id="IPR001647">
    <property type="entry name" value="HTH_TetR"/>
</dbReference>
<organism evidence="8 9">
    <name type="scientific">Lampropedia aestuarii</name>
    <dbReference type="NCBI Taxonomy" id="2562762"/>
    <lineage>
        <taxon>Bacteria</taxon>
        <taxon>Pseudomonadati</taxon>
        <taxon>Pseudomonadota</taxon>
        <taxon>Betaproteobacteria</taxon>
        <taxon>Burkholderiales</taxon>
        <taxon>Comamonadaceae</taxon>
        <taxon>Lampropedia</taxon>
    </lineage>
</organism>
<dbReference type="InterPro" id="IPR009057">
    <property type="entry name" value="Homeodomain-like_sf"/>
</dbReference>
<sequence length="230" mass="25437">MQEAAAPSAQTSAAARLKKPQRKAVPRDTGRQRKPNAATDVQRERILAAASTLFAQQGYANTTIAQIAQVLGATKPFVYYYFHDKQELFETLSWAPTVACFSVLDGVGNDGRSAAEQVQQALGDLVRATIAHYPCAFFPYKEPQVYSAKYLAASKRVANRFYDQLCPLLEQARAEGDLQFEDTKITALAACSLPGFLYTWYRPDGRLPPEDLAQLLTGLAMRVLGLQQER</sequence>
<protein>
    <submittedName>
        <fullName evidence="8">TetR/AcrR family transcriptional regulator</fullName>
    </submittedName>
</protein>
<dbReference type="Gene3D" id="1.10.357.10">
    <property type="entry name" value="Tetracycline Repressor, domain 2"/>
    <property type="match status" value="1"/>
</dbReference>
<dbReference type="PANTHER" id="PTHR30055">
    <property type="entry name" value="HTH-TYPE TRANSCRIPTIONAL REGULATOR RUTR"/>
    <property type="match status" value="1"/>
</dbReference>
<dbReference type="OrthoDB" id="5523834at2"/>
<accession>A0A4S5BNF7</accession>
<dbReference type="PROSITE" id="PS01081">
    <property type="entry name" value="HTH_TETR_1"/>
    <property type="match status" value="1"/>
</dbReference>
<dbReference type="GO" id="GO:0000976">
    <property type="term" value="F:transcription cis-regulatory region binding"/>
    <property type="evidence" value="ECO:0007669"/>
    <property type="project" value="TreeGrafter"/>
</dbReference>
<dbReference type="Pfam" id="PF00440">
    <property type="entry name" value="TetR_N"/>
    <property type="match status" value="1"/>
</dbReference>
<dbReference type="Proteomes" id="UP000306236">
    <property type="component" value="Unassembled WGS sequence"/>
</dbReference>
<dbReference type="EMBL" id="SSWX01000014">
    <property type="protein sequence ID" value="THJ32623.1"/>
    <property type="molecule type" value="Genomic_DNA"/>
</dbReference>
<evidence type="ECO:0000256" key="1">
    <source>
        <dbReference type="ARBA" id="ARBA00022491"/>
    </source>
</evidence>
<evidence type="ECO:0000256" key="5">
    <source>
        <dbReference type="PROSITE-ProRule" id="PRU00335"/>
    </source>
</evidence>
<dbReference type="InterPro" id="IPR041490">
    <property type="entry name" value="KstR2_TetR_C"/>
</dbReference>
<keyword evidence="4" id="KW-0804">Transcription</keyword>
<evidence type="ECO:0000313" key="9">
    <source>
        <dbReference type="Proteomes" id="UP000306236"/>
    </source>
</evidence>
<dbReference type="SUPFAM" id="SSF48498">
    <property type="entry name" value="Tetracyclin repressor-like, C-terminal domain"/>
    <property type="match status" value="1"/>
</dbReference>
<feature type="DNA-binding region" description="H-T-H motif" evidence="5">
    <location>
        <begin position="63"/>
        <end position="82"/>
    </location>
</feature>
<dbReference type="GO" id="GO:0003700">
    <property type="term" value="F:DNA-binding transcription factor activity"/>
    <property type="evidence" value="ECO:0007669"/>
    <property type="project" value="TreeGrafter"/>
</dbReference>
<keyword evidence="1" id="KW-0678">Repressor</keyword>
<evidence type="ECO:0000313" key="8">
    <source>
        <dbReference type="EMBL" id="THJ32623.1"/>
    </source>
</evidence>
<keyword evidence="9" id="KW-1185">Reference proteome</keyword>
<feature type="domain" description="HTH tetR-type" evidence="7">
    <location>
        <begin position="40"/>
        <end position="100"/>
    </location>
</feature>
<dbReference type="Pfam" id="PF17932">
    <property type="entry name" value="TetR_C_24"/>
    <property type="match status" value="1"/>
</dbReference>
<evidence type="ECO:0000259" key="7">
    <source>
        <dbReference type="PROSITE" id="PS50977"/>
    </source>
</evidence>
<dbReference type="PROSITE" id="PS50977">
    <property type="entry name" value="HTH_TETR_2"/>
    <property type="match status" value="1"/>
</dbReference>
<dbReference type="InterPro" id="IPR023772">
    <property type="entry name" value="DNA-bd_HTH_TetR-type_CS"/>
</dbReference>
<comment type="caution">
    <text evidence="8">The sequence shown here is derived from an EMBL/GenBank/DDBJ whole genome shotgun (WGS) entry which is preliminary data.</text>
</comment>
<evidence type="ECO:0000256" key="3">
    <source>
        <dbReference type="ARBA" id="ARBA00023125"/>
    </source>
</evidence>
<evidence type="ECO:0000256" key="6">
    <source>
        <dbReference type="SAM" id="MobiDB-lite"/>
    </source>
</evidence>